<organism evidence="1 2">
    <name type="scientific">Magnetospirillum molischianum DSM 120</name>
    <dbReference type="NCBI Taxonomy" id="1150626"/>
    <lineage>
        <taxon>Bacteria</taxon>
        <taxon>Pseudomonadati</taxon>
        <taxon>Pseudomonadota</taxon>
        <taxon>Alphaproteobacteria</taxon>
        <taxon>Rhodospirillales</taxon>
        <taxon>Rhodospirillaceae</taxon>
        <taxon>Magnetospirillum</taxon>
    </lineage>
</organism>
<gene>
    <name evidence="1" type="ORF">PHAMO_570002</name>
</gene>
<dbReference type="AlphaFoldDB" id="H8FXB9"/>
<reference evidence="1 2" key="1">
    <citation type="journal article" date="2012" name="J. Bacteriol.">
        <title>Draft Genome Sequence of the Purple Photosynthetic Bacterium Phaeospirillum molischianum DSM120, a Particularly Versatile Bacterium.</title>
        <authorList>
            <person name="Duquesne K."/>
            <person name="Prima V."/>
            <person name="Ji B."/>
            <person name="Rouy Z."/>
            <person name="Medigue C."/>
            <person name="Talla E."/>
            <person name="Sturgis J.N."/>
        </authorList>
    </citation>
    <scope>NUCLEOTIDE SEQUENCE [LARGE SCALE GENOMIC DNA]</scope>
    <source>
        <strain evidence="2">DSM120</strain>
    </source>
</reference>
<evidence type="ECO:0000313" key="2">
    <source>
        <dbReference type="Proteomes" id="UP000004169"/>
    </source>
</evidence>
<sequence length="87" mass="9747">MQAFLFCLSFRVTFTSFFIPSPGPLSYATFLPDATEILLYEKEVCDPVGNGPQPWPGEDLLASFLSLCKRFCSLSSSREPMESKQEV</sequence>
<dbReference type="EMBL" id="CAHP01000053">
    <property type="protein sequence ID" value="CCG43007.1"/>
    <property type="molecule type" value="Genomic_DNA"/>
</dbReference>
<dbReference type="STRING" id="1150626.PHAMO_570002"/>
<accession>H8FXB9</accession>
<dbReference type="Proteomes" id="UP000004169">
    <property type="component" value="Unassembled WGS sequence"/>
</dbReference>
<proteinExistence type="predicted"/>
<evidence type="ECO:0000313" key="1">
    <source>
        <dbReference type="EMBL" id="CCG43007.1"/>
    </source>
</evidence>
<keyword evidence="2" id="KW-1185">Reference proteome</keyword>
<comment type="caution">
    <text evidence="1">The sequence shown here is derived from an EMBL/GenBank/DDBJ whole genome shotgun (WGS) entry which is preliminary data.</text>
</comment>
<name>H8FXB9_MAGML</name>
<protein>
    <submittedName>
        <fullName evidence="1">Uncharacterized protein</fullName>
    </submittedName>
</protein>